<evidence type="ECO:0000256" key="1">
    <source>
        <dbReference type="SAM" id="Phobius"/>
    </source>
</evidence>
<sequence length="142" mass="16493">MNWGHKITITFILFAALIITMVVISFQQEVHLVAPDYYEEELAYQDQIDKMQNYHDLVQKPSLSLVNQEIVLIFPPDMVVSQGQVHFYRPSHSGLDKSVEIHLDSNNQQRFAQSDFHKGLWKAKLSWKGGEKEFFVENSIVL</sequence>
<name>A0ABY6CLM5_9BACT</name>
<dbReference type="Proteomes" id="UP001065174">
    <property type="component" value="Chromosome"/>
</dbReference>
<dbReference type="Pfam" id="PF05751">
    <property type="entry name" value="FixH"/>
    <property type="match status" value="1"/>
</dbReference>
<dbReference type="RefSeq" id="WP_262308860.1">
    <property type="nucleotide sequence ID" value="NZ_CP106679.1"/>
</dbReference>
<dbReference type="InterPro" id="IPR008620">
    <property type="entry name" value="FixH"/>
</dbReference>
<accession>A0ABY6CLM5</accession>
<dbReference type="EMBL" id="CP106679">
    <property type="protein sequence ID" value="UXP31421.1"/>
    <property type="molecule type" value="Genomic_DNA"/>
</dbReference>
<proteinExistence type="predicted"/>
<organism evidence="2 3">
    <name type="scientific">Reichenbachiella agarivorans</name>
    <dbReference type="NCBI Taxonomy" id="2979464"/>
    <lineage>
        <taxon>Bacteria</taxon>
        <taxon>Pseudomonadati</taxon>
        <taxon>Bacteroidota</taxon>
        <taxon>Cytophagia</taxon>
        <taxon>Cytophagales</taxon>
        <taxon>Reichenbachiellaceae</taxon>
        <taxon>Reichenbachiella</taxon>
    </lineage>
</organism>
<keyword evidence="1" id="KW-1133">Transmembrane helix</keyword>
<protein>
    <submittedName>
        <fullName evidence="2">FixH family protein</fullName>
    </submittedName>
</protein>
<reference evidence="2" key="1">
    <citation type="submission" date="2022-09" db="EMBL/GenBank/DDBJ databases">
        <title>Comparative genomics and taxonomic characterization of three novel marine species of genus Reichenbachiella exhibiting antioxidant and polysaccharide degradation activities.</title>
        <authorList>
            <person name="Muhammad N."/>
            <person name="Lee Y.-J."/>
            <person name="Ko J."/>
            <person name="Kim S.-G."/>
        </authorList>
    </citation>
    <scope>NUCLEOTIDE SEQUENCE</scope>
    <source>
        <strain evidence="2">BKB1-1</strain>
    </source>
</reference>
<feature type="transmembrane region" description="Helical" evidence="1">
    <location>
        <begin position="7"/>
        <end position="26"/>
    </location>
</feature>
<gene>
    <name evidence="2" type="ORF">N6H18_13780</name>
</gene>
<evidence type="ECO:0000313" key="2">
    <source>
        <dbReference type="EMBL" id="UXP31421.1"/>
    </source>
</evidence>
<keyword evidence="1" id="KW-0812">Transmembrane</keyword>
<evidence type="ECO:0000313" key="3">
    <source>
        <dbReference type="Proteomes" id="UP001065174"/>
    </source>
</evidence>
<keyword evidence="1" id="KW-0472">Membrane</keyword>
<keyword evidence="3" id="KW-1185">Reference proteome</keyword>